<evidence type="ECO:0000313" key="2">
    <source>
        <dbReference type="Proteomes" id="UP000307720"/>
    </source>
</evidence>
<dbReference type="Proteomes" id="UP000307720">
    <property type="component" value="Unassembled WGS sequence"/>
</dbReference>
<comment type="caution">
    <text evidence="1">The sequence shown here is derived from an EMBL/GenBank/DDBJ whole genome shotgun (WGS) entry which is preliminary data.</text>
</comment>
<accession>A0AC61QVN6</accession>
<evidence type="ECO:0000313" key="1">
    <source>
        <dbReference type="EMBL" id="TGX92826.1"/>
    </source>
</evidence>
<gene>
    <name evidence="1" type="ORF">E5357_17870</name>
</gene>
<feature type="non-terminal residue" evidence="1">
    <location>
        <position position="165"/>
    </location>
</feature>
<proteinExistence type="predicted"/>
<protein>
    <submittedName>
        <fullName evidence="1">Uncharacterized protein</fullName>
    </submittedName>
</protein>
<feature type="non-terminal residue" evidence="1">
    <location>
        <position position="1"/>
    </location>
</feature>
<reference evidence="1" key="1">
    <citation type="submission" date="2019-04" db="EMBL/GenBank/DDBJ databases">
        <title>Microbes associate with the intestines of laboratory mice.</title>
        <authorList>
            <person name="Navarre W."/>
            <person name="Wong E."/>
            <person name="Huang K."/>
            <person name="Tropini C."/>
            <person name="Ng K."/>
            <person name="Yu B."/>
        </authorList>
    </citation>
    <scope>NUCLEOTIDE SEQUENCE</scope>
    <source>
        <strain evidence="1">NM72_1-8</strain>
    </source>
</reference>
<organism evidence="1 2">
    <name type="scientific">Hominisplanchenecus murintestinalis</name>
    <dbReference type="NCBI Taxonomy" id="2941517"/>
    <lineage>
        <taxon>Bacteria</taxon>
        <taxon>Bacillati</taxon>
        <taxon>Bacillota</taxon>
        <taxon>Clostridia</taxon>
        <taxon>Lachnospirales</taxon>
        <taxon>Lachnospiraceae</taxon>
        <taxon>Hominisplanchenecus</taxon>
    </lineage>
</organism>
<name>A0AC61QVN6_9FIRM</name>
<sequence length="165" mass="18478">DRFGGTEGGDLATFLIQTAENAVEGNLPDYLSQLKGCTKDSFLEELDDYNIEVIYKRLAANSVAYMLLSRCGLDAGGYFEREDFAEIINFNTPQTLNAIGIATSDISEMALREISAAVRNVQIEAKCQNRTFARNIASQYDKGRKQPESNLVICQEENEKDFREK</sequence>
<keyword evidence="2" id="KW-1185">Reference proteome</keyword>
<dbReference type="EMBL" id="SRZB01000151">
    <property type="protein sequence ID" value="TGX92826.1"/>
    <property type="molecule type" value="Genomic_DNA"/>
</dbReference>